<evidence type="ECO:0000256" key="6">
    <source>
        <dbReference type="SAM" id="SignalP"/>
    </source>
</evidence>
<comment type="function">
    <text evidence="1">Probably involved in the defense reaction of plants against pathogens.</text>
</comment>
<dbReference type="InterPro" id="IPR014044">
    <property type="entry name" value="CAP_dom"/>
</dbReference>
<dbReference type="PRINTS" id="PR00837">
    <property type="entry name" value="V5TPXLIKE"/>
</dbReference>
<evidence type="ECO:0000256" key="5">
    <source>
        <dbReference type="ARBA" id="ARBA00023265"/>
    </source>
</evidence>
<feature type="signal peptide" evidence="6">
    <location>
        <begin position="1"/>
        <end position="19"/>
    </location>
</feature>
<evidence type="ECO:0000313" key="9">
    <source>
        <dbReference type="Proteomes" id="UP001417504"/>
    </source>
</evidence>
<name>A0AAP0F532_9MAGN</name>
<reference evidence="8 9" key="1">
    <citation type="submission" date="2024-01" db="EMBL/GenBank/DDBJ databases">
        <title>Genome assemblies of Stephania.</title>
        <authorList>
            <person name="Yang L."/>
        </authorList>
    </citation>
    <scope>NUCLEOTIDE SEQUENCE [LARGE SCALE GENOMIC DNA]</scope>
    <source>
        <strain evidence="8">QJT</strain>
        <tissue evidence="8">Leaf</tissue>
    </source>
</reference>
<evidence type="ECO:0000256" key="2">
    <source>
        <dbReference type="ARBA" id="ARBA00009923"/>
    </source>
</evidence>
<evidence type="ECO:0000259" key="7">
    <source>
        <dbReference type="SMART" id="SM00198"/>
    </source>
</evidence>
<dbReference type="InterPro" id="IPR018244">
    <property type="entry name" value="Allrgn_V5/Tpx1_CS"/>
</dbReference>
<dbReference type="PRINTS" id="PR00838">
    <property type="entry name" value="V5ALLERGEN"/>
</dbReference>
<comment type="caution">
    <text evidence="8">The sequence shown here is derived from an EMBL/GenBank/DDBJ whole genome shotgun (WGS) entry which is preliminary data.</text>
</comment>
<dbReference type="SMART" id="SM00198">
    <property type="entry name" value="SCP"/>
    <property type="match status" value="1"/>
</dbReference>
<dbReference type="Pfam" id="PF00188">
    <property type="entry name" value="CAP"/>
    <property type="match status" value="1"/>
</dbReference>
<keyword evidence="5" id="KW-0568">Pathogenesis-related protein</keyword>
<evidence type="ECO:0000256" key="1">
    <source>
        <dbReference type="ARBA" id="ARBA00003143"/>
    </source>
</evidence>
<proteinExistence type="inferred from homology"/>
<dbReference type="SUPFAM" id="SSF55797">
    <property type="entry name" value="PR-1-like"/>
    <property type="match status" value="1"/>
</dbReference>
<dbReference type="PROSITE" id="PS01009">
    <property type="entry name" value="CRISP_1"/>
    <property type="match status" value="1"/>
</dbReference>
<evidence type="ECO:0000256" key="4">
    <source>
        <dbReference type="ARBA" id="ARBA00023157"/>
    </source>
</evidence>
<organism evidence="8 9">
    <name type="scientific">Stephania japonica</name>
    <dbReference type="NCBI Taxonomy" id="461633"/>
    <lineage>
        <taxon>Eukaryota</taxon>
        <taxon>Viridiplantae</taxon>
        <taxon>Streptophyta</taxon>
        <taxon>Embryophyta</taxon>
        <taxon>Tracheophyta</taxon>
        <taxon>Spermatophyta</taxon>
        <taxon>Magnoliopsida</taxon>
        <taxon>Ranunculales</taxon>
        <taxon>Menispermaceae</taxon>
        <taxon>Menispermoideae</taxon>
        <taxon>Cissampelideae</taxon>
        <taxon>Stephania</taxon>
    </lineage>
</organism>
<feature type="domain" description="SCP" evidence="7">
    <location>
        <begin position="46"/>
        <end position="179"/>
    </location>
</feature>
<dbReference type="CDD" id="cd05381">
    <property type="entry name" value="CAP_PR-1"/>
    <property type="match status" value="1"/>
</dbReference>
<dbReference type="GO" id="GO:0005576">
    <property type="term" value="C:extracellular region"/>
    <property type="evidence" value="ECO:0007669"/>
    <property type="project" value="InterPro"/>
</dbReference>
<dbReference type="InterPro" id="IPR035940">
    <property type="entry name" value="CAP_sf"/>
</dbReference>
<dbReference type="InterPro" id="IPR002413">
    <property type="entry name" value="V5_allergen-like"/>
</dbReference>
<dbReference type="FunFam" id="3.40.33.10:FF:000006">
    <property type="entry name" value="Putative pathogenesis-related protein 1"/>
    <property type="match status" value="1"/>
</dbReference>
<accession>A0AAP0F532</accession>
<evidence type="ECO:0000313" key="8">
    <source>
        <dbReference type="EMBL" id="KAK9101693.1"/>
    </source>
</evidence>
<protein>
    <recommendedName>
        <fullName evidence="7">SCP domain-containing protein</fullName>
    </recommendedName>
</protein>
<sequence length="183" mass="20161">MGILPILLLSLQMIICSYAAAAAAAAAAHSSNNYYNYPSSISAKNNYVDQFLFPQNSARAALGEPPLTWDNHLESYAQWYANQRRADCSLIHSNGLYGENIFWGSGDGWAPGQAVADWLSEAKWYNHWTNSCEEGQECGHYTQIVWRGTRRVGCATVVCDGGSGVFITCNYDPPGNYLGEDPY</sequence>
<keyword evidence="4" id="KW-1015">Disulfide bond</keyword>
<dbReference type="InterPro" id="IPR001283">
    <property type="entry name" value="CRISP-related"/>
</dbReference>
<dbReference type="GO" id="GO:0098542">
    <property type="term" value="P:defense response to other organism"/>
    <property type="evidence" value="ECO:0007669"/>
    <property type="project" value="UniProtKB-ARBA"/>
</dbReference>
<gene>
    <name evidence="8" type="ORF">Sjap_018947</name>
</gene>
<feature type="chain" id="PRO_5043003306" description="SCP domain-containing protein" evidence="6">
    <location>
        <begin position="20"/>
        <end position="183"/>
    </location>
</feature>
<keyword evidence="5" id="KW-0611">Plant defense</keyword>
<comment type="similarity">
    <text evidence="2">Belongs to the CRISP family.</text>
</comment>
<dbReference type="Gene3D" id="3.40.33.10">
    <property type="entry name" value="CAP"/>
    <property type="match status" value="1"/>
</dbReference>
<dbReference type="PANTHER" id="PTHR10334">
    <property type="entry name" value="CYSTEINE-RICH SECRETORY PROTEIN-RELATED"/>
    <property type="match status" value="1"/>
</dbReference>
<dbReference type="EMBL" id="JBBNAE010000008">
    <property type="protein sequence ID" value="KAK9101693.1"/>
    <property type="molecule type" value="Genomic_DNA"/>
</dbReference>
<dbReference type="PROSITE" id="PS01010">
    <property type="entry name" value="CRISP_2"/>
    <property type="match status" value="1"/>
</dbReference>
<dbReference type="AlphaFoldDB" id="A0AAP0F532"/>
<keyword evidence="9" id="KW-1185">Reference proteome</keyword>
<evidence type="ECO:0000256" key="3">
    <source>
        <dbReference type="ARBA" id="ARBA00022729"/>
    </source>
</evidence>
<dbReference type="Proteomes" id="UP001417504">
    <property type="component" value="Unassembled WGS sequence"/>
</dbReference>
<keyword evidence="3 6" id="KW-0732">Signal</keyword>